<feature type="compositionally biased region" description="Basic and acidic residues" evidence="1">
    <location>
        <begin position="119"/>
        <end position="130"/>
    </location>
</feature>
<gene>
    <name evidence="3" type="ORF">Mal64_29100</name>
</gene>
<accession>A0A5C5ZKP5</accession>
<organism evidence="3 4">
    <name type="scientific">Pseudobythopirellula maris</name>
    <dbReference type="NCBI Taxonomy" id="2527991"/>
    <lineage>
        <taxon>Bacteria</taxon>
        <taxon>Pseudomonadati</taxon>
        <taxon>Planctomycetota</taxon>
        <taxon>Planctomycetia</taxon>
        <taxon>Pirellulales</taxon>
        <taxon>Lacipirellulaceae</taxon>
        <taxon>Pseudobythopirellula</taxon>
    </lineage>
</organism>
<feature type="transmembrane region" description="Helical" evidence="2">
    <location>
        <begin position="158"/>
        <end position="180"/>
    </location>
</feature>
<dbReference type="EMBL" id="SJPQ01000003">
    <property type="protein sequence ID" value="TWT87371.1"/>
    <property type="molecule type" value="Genomic_DNA"/>
</dbReference>
<keyword evidence="2" id="KW-0472">Membrane</keyword>
<feature type="region of interest" description="Disordered" evidence="1">
    <location>
        <begin position="111"/>
        <end position="135"/>
    </location>
</feature>
<reference evidence="3 4" key="1">
    <citation type="submission" date="2019-02" db="EMBL/GenBank/DDBJ databases">
        <title>Deep-cultivation of Planctomycetes and their phenomic and genomic characterization uncovers novel biology.</title>
        <authorList>
            <person name="Wiegand S."/>
            <person name="Jogler M."/>
            <person name="Boedeker C."/>
            <person name="Pinto D."/>
            <person name="Vollmers J."/>
            <person name="Rivas-Marin E."/>
            <person name="Kohn T."/>
            <person name="Peeters S.H."/>
            <person name="Heuer A."/>
            <person name="Rast P."/>
            <person name="Oberbeckmann S."/>
            <person name="Bunk B."/>
            <person name="Jeske O."/>
            <person name="Meyerdierks A."/>
            <person name="Storesund J.E."/>
            <person name="Kallscheuer N."/>
            <person name="Luecker S."/>
            <person name="Lage O.M."/>
            <person name="Pohl T."/>
            <person name="Merkel B.J."/>
            <person name="Hornburger P."/>
            <person name="Mueller R.-W."/>
            <person name="Bruemmer F."/>
            <person name="Labrenz M."/>
            <person name="Spormann A.M."/>
            <person name="Op Den Camp H."/>
            <person name="Overmann J."/>
            <person name="Amann R."/>
            <person name="Jetten M.S.M."/>
            <person name="Mascher T."/>
            <person name="Medema M.H."/>
            <person name="Devos D.P."/>
            <person name="Kaster A.-K."/>
            <person name="Ovreas L."/>
            <person name="Rohde M."/>
            <person name="Galperin M.Y."/>
            <person name="Jogler C."/>
        </authorList>
    </citation>
    <scope>NUCLEOTIDE SEQUENCE [LARGE SCALE GENOMIC DNA]</scope>
    <source>
        <strain evidence="3 4">Mal64</strain>
    </source>
</reference>
<dbReference type="RefSeq" id="WP_146401448.1">
    <property type="nucleotide sequence ID" value="NZ_SJPQ01000003.1"/>
</dbReference>
<evidence type="ECO:0000256" key="2">
    <source>
        <dbReference type="SAM" id="Phobius"/>
    </source>
</evidence>
<sequence>MSDYRYVVFPPGKQPTLDEVASFQKFADRLERRFAFGRCRSSGGLVVACDAERFDALMGMDPAFDDLVTKWRVRGCELVDKLGFVKDASALKPLERATNLSVGPAAFKNTDKIPPAAARSERTQHEKEVSAAEAEGVTRLGAHRLAQRVDTVERAAHWLPYAMLALATVALLATGGYLGWRMTNGERESRADTLERVAADPMTEQLAPTHGARDAQETGEGDQSPSTPGSQSESAGQ</sequence>
<protein>
    <submittedName>
        <fullName evidence="3">Uncharacterized protein</fullName>
    </submittedName>
</protein>
<dbReference type="Proteomes" id="UP000315440">
    <property type="component" value="Unassembled WGS sequence"/>
</dbReference>
<evidence type="ECO:0000313" key="3">
    <source>
        <dbReference type="EMBL" id="TWT87371.1"/>
    </source>
</evidence>
<keyword evidence="4" id="KW-1185">Reference proteome</keyword>
<proteinExistence type="predicted"/>
<feature type="region of interest" description="Disordered" evidence="1">
    <location>
        <begin position="197"/>
        <end position="237"/>
    </location>
</feature>
<name>A0A5C5ZKP5_9BACT</name>
<feature type="compositionally biased region" description="Polar residues" evidence="1">
    <location>
        <begin position="221"/>
        <end position="237"/>
    </location>
</feature>
<dbReference type="AlphaFoldDB" id="A0A5C5ZKP5"/>
<keyword evidence="2" id="KW-1133">Transmembrane helix</keyword>
<keyword evidence="2" id="KW-0812">Transmembrane</keyword>
<evidence type="ECO:0000313" key="4">
    <source>
        <dbReference type="Proteomes" id="UP000315440"/>
    </source>
</evidence>
<comment type="caution">
    <text evidence="3">The sequence shown here is derived from an EMBL/GenBank/DDBJ whole genome shotgun (WGS) entry which is preliminary data.</text>
</comment>
<evidence type="ECO:0000256" key="1">
    <source>
        <dbReference type="SAM" id="MobiDB-lite"/>
    </source>
</evidence>
<dbReference type="OrthoDB" id="271494at2"/>